<proteinExistence type="predicted"/>
<feature type="region of interest" description="Disordered" evidence="1">
    <location>
        <begin position="26"/>
        <end position="48"/>
    </location>
</feature>
<keyword evidence="2" id="KW-0378">Hydrolase</keyword>
<keyword evidence="2" id="KW-0540">Nuclease</keyword>
<feature type="non-terminal residue" evidence="2">
    <location>
        <position position="48"/>
    </location>
</feature>
<name>A0A2W5K0M2_9ACTN</name>
<dbReference type="EMBL" id="QFOZ01000012">
    <property type="protein sequence ID" value="PZP88356.1"/>
    <property type="molecule type" value="Genomic_DNA"/>
</dbReference>
<dbReference type="AlphaFoldDB" id="A0A2W5K0M2"/>
<gene>
    <name evidence="2" type="ORF">DI579_06475</name>
</gene>
<protein>
    <submittedName>
        <fullName evidence="2">Restriction endonuclease subunit S</fullName>
    </submittedName>
</protein>
<organism evidence="2 3">
    <name type="scientific">Lawsonella clevelandensis</name>
    <dbReference type="NCBI Taxonomy" id="1528099"/>
    <lineage>
        <taxon>Bacteria</taxon>
        <taxon>Bacillati</taxon>
        <taxon>Actinomycetota</taxon>
        <taxon>Actinomycetes</taxon>
        <taxon>Mycobacteriales</taxon>
        <taxon>Lawsonellaceae</taxon>
        <taxon>Lawsonella</taxon>
    </lineage>
</organism>
<accession>A0A2W5K0M2</accession>
<evidence type="ECO:0000313" key="3">
    <source>
        <dbReference type="Proteomes" id="UP000248606"/>
    </source>
</evidence>
<evidence type="ECO:0000256" key="1">
    <source>
        <dbReference type="SAM" id="MobiDB-lite"/>
    </source>
</evidence>
<evidence type="ECO:0000313" key="2">
    <source>
        <dbReference type="EMBL" id="PZP88356.1"/>
    </source>
</evidence>
<sequence length="48" mass="5310">MPQQALTPAIRFKGFTDAWEQRTTDSLVSKSYGGGTPSTENNDFWQGS</sequence>
<dbReference type="Proteomes" id="UP000248606">
    <property type="component" value="Unassembled WGS sequence"/>
</dbReference>
<dbReference type="GO" id="GO:0004519">
    <property type="term" value="F:endonuclease activity"/>
    <property type="evidence" value="ECO:0007669"/>
    <property type="project" value="UniProtKB-KW"/>
</dbReference>
<comment type="caution">
    <text evidence="2">The sequence shown here is derived from an EMBL/GenBank/DDBJ whole genome shotgun (WGS) entry which is preliminary data.</text>
</comment>
<feature type="compositionally biased region" description="Polar residues" evidence="1">
    <location>
        <begin position="37"/>
        <end position="48"/>
    </location>
</feature>
<keyword evidence="2" id="KW-0255">Endonuclease</keyword>
<reference evidence="2 3" key="1">
    <citation type="submission" date="2017-08" db="EMBL/GenBank/DDBJ databases">
        <title>Infants hospitalized years apart are colonized by the same room-sourced microbial strains.</title>
        <authorList>
            <person name="Brooks B."/>
            <person name="Olm M.R."/>
            <person name="Firek B.A."/>
            <person name="Baker R."/>
            <person name="Thomas B.C."/>
            <person name="Morowitz M.J."/>
            <person name="Banfield J.F."/>
        </authorList>
    </citation>
    <scope>NUCLEOTIDE SEQUENCE [LARGE SCALE GENOMIC DNA]</scope>
    <source>
        <strain evidence="2">S2_006_000_R1_57</strain>
    </source>
</reference>